<feature type="region of interest" description="Disordered" evidence="1">
    <location>
        <begin position="1"/>
        <end position="61"/>
    </location>
</feature>
<reference evidence="2 3" key="1">
    <citation type="submission" date="2019-05" db="EMBL/GenBank/DDBJ databases">
        <title>Another draft genome of Portunus trituberculatus and its Hox gene families provides insights of decapod evolution.</title>
        <authorList>
            <person name="Jeong J.-H."/>
            <person name="Song I."/>
            <person name="Kim S."/>
            <person name="Choi T."/>
            <person name="Kim D."/>
            <person name="Ryu S."/>
            <person name="Kim W."/>
        </authorList>
    </citation>
    <scope>NUCLEOTIDE SEQUENCE [LARGE SCALE GENOMIC DNA]</scope>
    <source>
        <tissue evidence="2">Muscle</tissue>
    </source>
</reference>
<proteinExistence type="predicted"/>
<dbReference type="AlphaFoldDB" id="A0A5B7FQE9"/>
<protein>
    <submittedName>
        <fullName evidence="2">Uncharacterized protein</fullName>
    </submittedName>
</protein>
<accession>A0A5B7FQE9</accession>
<keyword evidence="3" id="KW-1185">Reference proteome</keyword>
<comment type="caution">
    <text evidence="2">The sequence shown here is derived from an EMBL/GenBank/DDBJ whole genome shotgun (WGS) entry which is preliminary data.</text>
</comment>
<name>A0A5B7FQE9_PORTR</name>
<organism evidence="2 3">
    <name type="scientific">Portunus trituberculatus</name>
    <name type="common">Swimming crab</name>
    <name type="synonym">Neptunus trituberculatus</name>
    <dbReference type="NCBI Taxonomy" id="210409"/>
    <lineage>
        <taxon>Eukaryota</taxon>
        <taxon>Metazoa</taxon>
        <taxon>Ecdysozoa</taxon>
        <taxon>Arthropoda</taxon>
        <taxon>Crustacea</taxon>
        <taxon>Multicrustacea</taxon>
        <taxon>Malacostraca</taxon>
        <taxon>Eumalacostraca</taxon>
        <taxon>Eucarida</taxon>
        <taxon>Decapoda</taxon>
        <taxon>Pleocyemata</taxon>
        <taxon>Brachyura</taxon>
        <taxon>Eubrachyura</taxon>
        <taxon>Portunoidea</taxon>
        <taxon>Portunidae</taxon>
        <taxon>Portuninae</taxon>
        <taxon>Portunus</taxon>
    </lineage>
</organism>
<feature type="compositionally biased region" description="Basic and acidic residues" evidence="1">
    <location>
        <begin position="22"/>
        <end position="37"/>
    </location>
</feature>
<evidence type="ECO:0000313" key="3">
    <source>
        <dbReference type="Proteomes" id="UP000324222"/>
    </source>
</evidence>
<evidence type="ECO:0000256" key="1">
    <source>
        <dbReference type="SAM" id="MobiDB-lite"/>
    </source>
</evidence>
<dbReference type="Proteomes" id="UP000324222">
    <property type="component" value="Unassembled WGS sequence"/>
</dbReference>
<feature type="compositionally biased region" description="Low complexity" evidence="1">
    <location>
        <begin position="40"/>
        <end position="61"/>
    </location>
</feature>
<dbReference type="EMBL" id="VSRR010009221">
    <property type="protein sequence ID" value="MPC49990.1"/>
    <property type="molecule type" value="Genomic_DNA"/>
</dbReference>
<sequence>MERANSGGWEGRGEWKGGSGREAVEGKQCKRNIHDAKQANTPPIITSTITTTSSTTNNNTF</sequence>
<gene>
    <name evidence="2" type="ORF">E2C01_043807</name>
</gene>
<evidence type="ECO:0000313" key="2">
    <source>
        <dbReference type="EMBL" id="MPC49990.1"/>
    </source>
</evidence>